<gene>
    <name evidence="11" type="ORF">EQU24_04755</name>
</gene>
<keyword evidence="12" id="KW-1185">Reference proteome</keyword>
<proteinExistence type="inferred from homology"/>
<dbReference type="RefSeq" id="WP_017840593.1">
    <property type="nucleotide sequence ID" value="NZ_CP035467.1"/>
</dbReference>
<dbReference type="Gene3D" id="1.10.510.10">
    <property type="entry name" value="Transferase(Phosphotransferase) domain 1"/>
    <property type="match status" value="1"/>
</dbReference>
<organism evidence="11 12">
    <name type="scientific">Methylotuvimicrobium buryatense</name>
    <name type="common">Methylomicrobium buryatense</name>
    <dbReference type="NCBI Taxonomy" id="95641"/>
    <lineage>
        <taxon>Bacteria</taxon>
        <taxon>Pseudomonadati</taxon>
        <taxon>Pseudomonadota</taxon>
        <taxon>Gammaproteobacteria</taxon>
        <taxon>Methylococcales</taxon>
        <taxon>Methylococcaceae</taxon>
        <taxon>Methylotuvimicrobium</taxon>
    </lineage>
</organism>
<evidence type="ECO:0000313" key="12">
    <source>
        <dbReference type="Proteomes" id="UP000305881"/>
    </source>
</evidence>
<dbReference type="PROSITE" id="PS00108">
    <property type="entry name" value="PROTEIN_KINASE_ST"/>
    <property type="match status" value="1"/>
</dbReference>
<dbReference type="AlphaFoldDB" id="A0A4P9UMH3"/>
<dbReference type="SUPFAM" id="SSF56112">
    <property type="entry name" value="Protein kinase-like (PK-like)"/>
    <property type="match status" value="1"/>
</dbReference>
<evidence type="ECO:0000259" key="10">
    <source>
        <dbReference type="PROSITE" id="PS50011"/>
    </source>
</evidence>
<comment type="similarity">
    <text evidence="1">Belongs to the protein kinase superfamily. NEK Ser/Thr protein kinase family. NIMA subfamily.</text>
</comment>
<accession>A0A4P9UMH3</accession>
<dbReference type="InterPro" id="IPR017441">
    <property type="entry name" value="Protein_kinase_ATP_BS"/>
</dbReference>
<keyword evidence="5 11" id="KW-0418">Kinase</keyword>
<dbReference type="EMBL" id="CP035467">
    <property type="protein sequence ID" value="QCW81633.1"/>
    <property type="molecule type" value="Genomic_DNA"/>
</dbReference>
<dbReference type="CDD" id="cd14014">
    <property type="entry name" value="STKc_PknB_like"/>
    <property type="match status" value="1"/>
</dbReference>
<feature type="binding site" evidence="7">
    <location>
        <position position="97"/>
    </location>
    <ligand>
        <name>ATP</name>
        <dbReference type="ChEBI" id="CHEBI:30616"/>
    </ligand>
</feature>
<keyword evidence="6 7" id="KW-0067">ATP-binding</keyword>
<dbReference type="PROSITE" id="PS50011">
    <property type="entry name" value="PROTEIN_KINASE_DOM"/>
    <property type="match status" value="1"/>
</dbReference>
<dbReference type="Proteomes" id="UP000305881">
    <property type="component" value="Chromosome"/>
</dbReference>
<keyword evidence="4 7" id="KW-0547">Nucleotide-binding</keyword>
<evidence type="ECO:0000256" key="6">
    <source>
        <dbReference type="ARBA" id="ARBA00022840"/>
    </source>
</evidence>
<dbReference type="EC" id="2.7.11.1" evidence="2"/>
<evidence type="ECO:0000256" key="9">
    <source>
        <dbReference type="SAM" id="Phobius"/>
    </source>
</evidence>
<dbReference type="KEGG" id="mbur:EQU24_04755"/>
<keyword evidence="11" id="KW-0723">Serine/threonine-protein kinase</keyword>
<evidence type="ECO:0000256" key="1">
    <source>
        <dbReference type="ARBA" id="ARBA00010886"/>
    </source>
</evidence>
<dbReference type="STRING" id="675511.GCA_000341735_02060"/>
<dbReference type="InterPro" id="IPR050660">
    <property type="entry name" value="NEK_Ser/Thr_kinase"/>
</dbReference>
<evidence type="ECO:0000256" key="8">
    <source>
        <dbReference type="SAM" id="MobiDB-lite"/>
    </source>
</evidence>
<evidence type="ECO:0000256" key="4">
    <source>
        <dbReference type="ARBA" id="ARBA00022741"/>
    </source>
</evidence>
<dbReference type="InterPro" id="IPR008271">
    <property type="entry name" value="Ser/Thr_kinase_AS"/>
</dbReference>
<feature type="region of interest" description="Disordered" evidence="8">
    <location>
        <begin position="401"/>
        <end position="420"/>
    </location>
</feature>
<evidence type="ECO:0000256" key="5">
    <source>
        <dbReference type="ARBA" id="ARBA00022777"/>
    </source>
</evidence>
<protein>
    <recommendedName>
        <fullName evidence="2">non-specific serine/threonine protein kinase</fullName>
        <ecNumber evidence="2">2.7.11.1</ecNumber>
    </recommendedName>
</protein>
<feature type="transmembrane region" description="Helical" evidence="9">
    <location>
        <begin position="368"/>
        <end position="390"/>
    </location>
</feature>
<name>A0A4P9UMH3_METBY</name>
<dbReference type="InterPro" id="IPR000719">
    <property type="entry name" value="Prot_kinase_dom"/>
</dbReference>
<dbReference type="PANTHER" id="PTHR43671">
    <property type="entry name" value="SERINE/THREONINE-PROTEIN KINASE NEK"/>
    <property type="match status" value="1"/>
</dbReference>
<feature type="region of interest" description="Disordered" evidence="8">
    <location>
        <begin position="457"/>
        <end position="529"/>
    </location>
</feature>
<evidence type="ECO:0000256" key="3">
    <source>
        <dbReference type="ARBA" id="ARBA00022679"/>
    </source>
</evidence>
<keyword evidence="9" id="KW-0472">Membrane</keyword>
<dbReference type="OrthoDB" id="9801841at2"/>
<dbReference type="GO" id="GO:0005524">
    <property type="term" value="F:ATP binding"/>
    <property type="evidence" value="ECO:0007669"/>
    <property type="project" value="UniProtKB-UniRule"/>
</dbReference>
<dbReference type="InterPro" id="IPR011009">
    <property type="entry name" value="Kinase-like_dom_sf"/>
</dbReference>
<dbReference type="PANTHER" id="PTHR43671:SF13">
    <property type="entry name" value="SERINE_THREONINE-PROTEIN KINASE NEK2"/>
    <property type="match status" value="1"/>
</dbReference>
<dbReference type="Pfam" id="PF00069">
    <property type="entry name" value="Pkinase"/>
    <property type="match status" value="1"/>
</dbReference>
<dbReference type="GO" id="GO:0004674">
    <property type="term" value="F:protein serine/threonine kinase activity"/>
    <property type="evidence" value="ECO:0007669"/>
    <property type="project" value="UniProtKB-KW"/>
</dbReference>
<feature type="compositionally biased region" description="Polar residues" evidence="8">
    <location>
        <begin position="462"/>
        <end position="487"/>
    </location>
</feature>
<reference evidence="12" key="1">
    <citation type="journal article" date="2019" name="J. Bacteriol.">
        <title>A Mutagenic Screen Identifies a TonB-Dependent Receptor Required for the Lanthanide Metal Switch in the Type I Methanotroph 'Methylotuvimicrobium buryatense' 5GB1C.</title>
        <authorList>
            <person name="Groom J.D."/>
            <person name="Ford S.M."/>
            <person name="Pesesky M.W."/>
            <person name="Lidstrom M.E."/>
        </authorList>
    </citation>
    <scope>NUCLEOTIDE SEQUENCE [LARGE SCALE GENOMIC DNA]</scope>
    <source>
        <strain evidence="12">5GB1C</strain>
    </source>
</reference>
<dbReference type="Gene3D" id="3.30.200.20">
    <property type="entry name" value="Phosphorylase Kinase, domain 1"/>
    <property type="match status" value="1"/>
</dbReference>
<feature type="domain" description="Protein kinase" evidence="10">
    <location>
        <begin position="67"/>
        <end position="313"/>
    </location>
</feature>
<evidence type="ECO:0000256" key="7">
    <source>
        <dbReference type="PROSITE-ProRule" id="PRU10141"/>
    </source>
</evidence>
<keyword evidence="3" id="KW-0808">Transferase</keyword>
<keyword evidence="9" id="KW-0812">Transmembrane</keyword>
<dbReference type="PROSITE" id="PS00107">
    <property type="entry name" value="PROTEIN_KINASE_ATP"/>
    <property type="match status" value="1"/>
</dbReference>
<dbReference type="SMART" id="SM00220">
    <property type="entry name" value="S_TKc"/>
    <property type="match status" value="1"/>
</dbReference>
<keyword evidence="9" id="KW-1133">Transmembrane helix</keyword>
<sequence length="529" mass="57668">MNETAQEQPRTCPKCDQPDSADVIAQNKYRCTKCQYEIAHIDTAPNGSIRGIFGWLKGVGDLIGDRYIIQTVLGKGGFGATYLVEDQRVKGKRWALKEIPEMLFDEYEVSLLSNLDHPSIPIIVDRFNEKGMVYLVLKFGGSRTLATECKRLGRIVFTDLKDWIVQVGQVLEYLHSRNPPIIHRDLKPENVLLDDENRIMLIDFGIAKESSPNEMTRTLGRAASIGFSPPEQVMGTGTDIRSDIYSLAATVYFAVTGQMPVAAHERVSGKALTPPKQIAPELPDVIDNMILKGLSLNVNERPQTVAEFIGVFSAVSQVDEEALLSGKTVQISDLQFGPVIKTQGNRSQPISRSTTQYAEAHNSSIKKLAILLVVVVVLFSAFAGGAYWLFFKDGSNEAPIASAGPEPESLPRETGIADGASPAAVESPFAAPSVVSKPVVPSADSGLSALEILNKRRPVQPESDNQSSVNKAAQTLDSNRVVQQSSTPPKPVARPKPKPKPQPKPIAKTEPKEDNSGWVIIPGQTQKIR</sequence>
<evidence type="ECO:0000256" key="2">
    <source>
        <dbReference type="ARBA" id="ARBA00012513"/>
    </source>
</evidence>
<evidence type="ECO:0000313" key="11">
    <source>
        <dbReference type="EMBL" id="QCW81633.1"/>
    </source>
</evidence>